<dbReference type="Proteomes" id="UP000001194">
    <property type="component" value="Unassembled WGS sequence"/>
</dbReference>
<keyword evidence="3" id="KW-1185">Reference proteome</keyword>
<sequence length="143" mass="15844">MVLSQWHITADVGRHCAQNGLDVHLQSRPSPIPNGSTTTTVLASPSSSHSISSHISRLRDTDANFLPTRFAIFYSPLPMLAARLPYLNSSPNRQTFGYLEQCRACPNGRLADVHVEYLALSSARQDLAYPLPRPFPRTRSDAQ</sequence>
<dbReference type="GeneID" id="6074589"/>
<accession>B0D553</accession>
<proteinExistence type="predicted"/>
<dbReference type="KEGG" id="lbc:LACBIDRAFT_317427"/>
<dbReference type="InParanoid" id="B0D553"/>
<name>B0D553_LACBS</name>
<feature type="region of interest" description="Disordered" evidence="1">
    <location>
        <begin position="27"/>
        <end position="46"/>
    </location>
</feature>
<dbReference type="EMBL" id="DS547097">
    <property type="protein sequence ID" value="EDR10679.1"/>
    <property type="molecule type" value="Genomic_DNA"/>
</dbReference>
<dbReference type="HOGENOM" id="CLU_1806495_0_0_1"/>
<dbReference type="AlphaFoldDB" id="B0D553"/>
<protein>
    <submittedName>
        <fullName evidence="2">Predicted protein</fullName>
    </submittedName>
</protein>
<evidence type="ECO:0000256" key="1">
    <source>
        <dbReference type="SAM" id="MobiDB-lite"/>
    </source>
</evidence>
<gene>
    <name evidence="2" type="ORF">LACBIDRAFT_317427</name>
</gene>
<reference evidence="2 3" key="1">
    <citation type="journal article" date="2008" name="Nature">
        <title>The genome of Laccaria bicolor provides insights into mycorrhizal symbiosis.</title>
        <authorList>
            <person name="Martin F."/>
            <person name="Aerts A."/>
            <person name="Ahren D."/>
            <person name="Brun A."/>
            <person name="Danchin E.G.J."/>
            <person name="Duchaussoy F."/>
            <person name="Gibon J."/>
            <person name="Kohler A."/>
            <person name="Lindquist E."/>
            <person name="Pereda V."/>
            <person name="Salamov A."/>
            <person name="Shapiro H.J."/>
            <person name="Wuyts J."/>
            <person name="Blaudez D."/>
            <person name="Buee M."/>
            <person name="Brokstein P."/>
            <person name="Canbaeck B."/>
            <person name="Cohen D."/>
            <person name="Courty P.E."/>
            <person name="Coutinho P.M."/>
            <person name="Delaruelle C."/>
            <person name="Detter J.C."/>
            <person name="Deveau A."/>
            <person name="DiFazio S."/>
            <person name="Duplessis S."/>
            <person name="Fraissinet-Tachet L."/>
            <person name="Lucic E."/>
            <person name="Frey-Klett P."/>
            <person name="Fourrey C."/>
            <person name="Feussner I."/>
            <person name="Gay G."/>
            <person name="Grimwood J."/>
            <person name="Hoegger P.J."/>
            <person name="Jain P."/>
            <person name="Kilaru S."/>
            <person name="Labbe J."/>
            <person name="Lin Y.C."/>
            <person name="Legue V."/>
            <person name="Le Tacon F."/>
            <person name="Marmeisse R."/>
            <person name="Melayah D."/>
            <person name="Montanini B."/>
            <person name="Muratet M."/>
            <person name="Nehls U."/>
            <person name="Niculita-Hirzel H."/>
            <person name="Oudot-Le Secq M.P."/>
            <person name="Peter M."/>
            <person name="Quesneville H."/>
            <person name="Rajashekar B."/>
            <person name="Reich M."/>
            <person name="Rouhier N."/>
            <person name="Schmutz J."/>
            <person name="Yin T."/>
            <person name="Chalot M."/>
            <person name="Henrissat B."/>
            <person name="Kuees U."/>
            <person name="Lucas S."/>
            <person name="Van de Peer Y."/>
            <person name="Podila G.K."/>
            <person name="Polle A."/>
            <person name="Pukkila P.J."/>
            <person name="Richardson P.M."/>
            <person name="Rouze P."/>
            <person name="Sanders I.R."/>
            <person name="Stajich J.E."/>
            <person name="Tunlid A."/>
            <person name="Tuskan G."/>
            <person name="Grigoriev I.V."/>
        </authorList>
    </citation>
    <scope>NUCLEOTIDE SEQUENCE [LARGE SCALE GENOMIC DNA]</scope>
    <source>
        <strain evidence="3">S238N-H82 / ATCC MYA-4686</strain>
    </source>
</reference>
<evidence type="ECO:0000313" key="2">
    <source>
        <dbReference type="EMBL" id="EDR10679.1"/>
    </source>
</evidence>
<feature type="compositionally biased region" description="Polar residues" evidence="1">
    <location>
        <begin position="27"/>
        <end position="43"/>
    </location>
</feature>
<organism evidence="3">
    <name type="scientific">Laccaria bicolor (strain S238N-H82 / ATCC MYA-4686)</name>
    <name type="common">Bicoloured deceiver</name>
    <name type="synonym">Laccaria laccata var. bicolor</name>
    <dbReference type="NCBI Taxonomy" id="486041"/>
    <lineage>
        <taxon>Eukaryota</taxon>
        <taxon>Fungi</taxon>
        <taxon>Dikarya</taxon>
        <taxon>Basidiomycota</taxon>
        <taxon>Agaricomycotina</taxon>
        <taxon>Agaricomycetes</taxon>
        <taxon>Agaricomycetidae</taxon>
        <taxon>Agaricales</taxon>
        <taxon>Agaricineae</taxon>
        <taxon>Hydnangiaceae</taxon>
        <taxon>Laccaria</taxon>
    </lineage>
</organism>
<evidence type="ECO:0000313" key="3">
    <source>
        <dbReference type="Proteomes" id="UP000001194"/>
    </source>
</evidence>
<dbReference type="RefSeq" id="XP_001879129.1">
    <property type="nucleotide sequence ID" value="XM_001879094.1"/>
</dbReference>